<name>A0A120GUU3_SORBI</name>
<proteinExistence type="predicted"/>
<gene>
    <name evidence="1" type="ORF">SORBI_3005G110433</name>
</gene>
<dbReference type="InParanoid" id="A0A120GUU3"/>
<evidence type="ECO:0000313" key="2">
    <source>
        <dbReference type="Proteomes" id="UP000000768"/>
    </source>
</evidence>
<sequence>MPIMMIITRWIIFLETQTVMAMIEISIILRM</sequence>
<dbReference type="AlphaFoldDB" id="A0A120GUU3"/>
<dbReference type="EMBL" id="CM000764">
    <property type="protein sequence ID" value="OQU83349.1"/>
    <property type="molecule type" value="Genomic_DNA"/>
</dbReference>
<protein>
    <submittedName>
        <fullName evidence="1">Uncharacterized protein</fullName>
    </submittedName>
</protein>
<dbReference type="Proteomes" id="UP000000768">
    <property type="component" value="Chromosome 5"/>
</dbReference>
<keyword evidence="2" id="KW-1185">Reference proteome</keyword>
<organism evidence="1 2">
    <name type="scientific">Sorghum bicolor</name>
    <name type="common">Sorghum</name>
    <name type="synonym">Sorghum vulgare</name>
    <dbReference type="NCBI Taxonomy" id="4558"/>
    <lineage>
        <taxon>Eukaryota</taxon>
        <taxon>Viridiplantae</taxon>
        <taxon>Streptophyta</taxon>
        <taxon>Embryophyta</taxon>
        <taxon>Tracheophyta</taxon>
        <taxon>Spermatophyta</taxon>
        <taxon>Magnoliopsida</taxon>
        <taxon>Liliopsida</taxon>
        <taxon>Poales</taxon>
        <taxon>Poaceae</taxon>
        <taxon>PACMAD clade</taxon>
        <taxon>Panicoideae</taxon>
        <taxon>Andropogonodae</taxon>
        <taxon>Andropogoneae</taxon>
        <taxon>Sorghinae</taxon>
        <taxon>Sorghum</taxon>
    </lineage>
</organism>
<dbReference type="Gramene" id="OQU83349">
    <property type="protein sequence ID" value="OQU83349"/>
    <property type="gene ID" value="SORBI_3005G110433"/>
</dbReference>
<reference evidence="1 2" key="1">
    <citation type="journal article" date="2009" name="Nature">
        <title>The Sorghum bicolor genome and the diversification of grasses.</title>
        <authorList>
            <person name="Paterson A.H."/>
            <person name="Bowers J.E."/>
            <person name="Bruggmann R."/>
            <person name="Dubchak I."/>
            <person name="Grimwood J."/>
            <person name="Gundlach H."/>
            <person name="Haberer G."/>
            <person name="Hellsten U."/>
            <person name="Mitros T."/>
            <person name="Poliakov A."/>
            <person name="Schmutz J."/>
            <person name="Spannagl M."/>
            <person name="Tang H."/>
            <person name="Wang X."/>
            <person name="Wicker T."/>
            <person name="Bharti A.K."/>
            <person name="Chapman J."/>
            <person name="Feltus F.A."/>
            <person name="Gowik U."/>
            <person name="Grigoriev I.V."/>
            <person name="Lyons E."/>
            <person name="Maher C.A."/>
            <person name="Martis M."/>
            <person name="Narechania A."/>
            <person name="Otillar R.P."/>
            <person name="Penning B.W."/>
            <person name="Salamov A.A."/>
            <person name="Wang Y."/>
            <person name="Zhang L."/>
            <person name="Carpita N.C."/>
            <person name="Freeling M."/>
            <person name="Gingle A.R."/>
            <person name="Hash C.T."/>
            <person name="Keller B."/>
            <person name="Klein P."/>
            <person name="Kresovich S."/>
            <person name="McCann M.C."/>
            <person name="Ming R."/>
            <person name="Peterson D.G."/>
            <person name="Mehboob-ur-Rahman"/>
            <person name="Ware D."/>
            <person name="Westhoff P."/>
            <person name="Mayer K.F."/>
            <person name="Messing J."/>
            <person name="Rokhsar D.S."/>
        </authorList>
    </citation>
    <scope>NUCLEOTIDE SEQUENCE [LARGE SCALE GENOMIC DNA]</scope>
    <source>
        <strain evidence="2">cv. BTx623</strain>
    </source>
</reference>
<evidence type="ECO:0000313" key="1">
    <source>
        <dbReference type="EMBL" id="OQU83349.1"/>
    </source>
</evidence>
<reference evidence="2" key="2">
    <citation type="journal article" date="2018" name="Plant J.">
        <title>The Sorghum bicolor reference genome: improved assembly, gene annotations, a transcriptome atlas, and signatures of genome organization.</title>
        <authorList>
            <person name="McCormick R.F."/>
            <person name="Truong S.K."/>
            <person name="Sreedasyam A."/>
            <person name="Jenkins J."/>
            <person name="Shu S."/>
            <person name="Sims D."/>
            <person name="Kennedy M."/>
            <person name="Amirebrahimi M."/>
            <person name="Weers B.D."/>
            <person name="McKinley B."/>
            <person name="Mattison A."/>
            <person name="Morishige D.T."/>
            <person name="Grimwood J."/>
            <person name="Schmutz J."/>
            <person name="Mullet J.E."/>
        </authorList>
    </citation>
    <scope>NUCLEOTIDE SEQUENCE [LARGE SCALE GENOMIC DNA]</scope>
    <source>
        <strain evidence="2">cv. BTx623</strain>
    </source>
</reference>
<accession>A0A120GUU3</accession>